<evidence type="ECO:0000256" key="1">
    <source>
        <dbReference type="ARBA" id="ARBA00004496"/>
    </source>
</evidence>
<dbReference type="FunFam" id="3.20.20.80:FF:000064">
    <property type="entry name" value="Oligo-1,6-glucosidase"/>
    <property type="match status" value="1"/>
</dbReference>
<dbReference type="Pfam" id="PF23915">
    <property type="entry name" value="SusG_C"/>
    <property type="match status" value="1"/>
</dbReference>
<dbReference type="RefSeq" id="WP_038557903.1">
    <property type="nucleotide sequence ID" value="NZ_CP008876.1"/>
</dbReference>
<dbReference type="GO" id="GO:0005993">
    <property type="term" value="P:trehalose catabolic process"/>
    <property type="evidence" value="ECO:0007669"/>
    <property type="project" value="InterPro"/>
</dbReference>
<proteinExistence type="inferred from homology"/>
<dbReference type="SUPFAM" id="SSF51011">
    <property type="entry name" value="Glycosyl hydrolase domain"/>
    <property type="match status" value="1"/>
</dbReference>
<keyword evidence="5 8" id="KW-0326">Glycosidase</keyword>
<dbReference type="InterPro" id="IPR006047">
    <property type="entry name" value="GH13_cat_dom"/>
</dbReference>
<evidence type="ECO:0000256" key="3">
    <source>
        <dbReference type="ARBA" id="ARBA00022490"/>
    </source>
</evidence>
<dbReference type="Pfam" id="PF00128">
    <property type="entry name" value="Alpha-amylase"/>
    <property type="match status" value="1"/>
</dbReference>
<keyword evidence="3" id="KW-0963">Cytoplasm</keyword>
<dbReference type="GO" id="GO:0005737">
    <property type="term" value="C:cytoplasm"/>
    <property type="evidence" value="ECO:0007669"/>
    <property type="project" value="UniProtKB-SubCell"/>
</dbReference>
<feature type="domain" description="Glycosyl hydrolase family 13 catalytic" evidence="7">
    <location>
        <begin position="13"/>
        <end position="418"/>
    </location>
</feature>
<comment type="subcellular location">
    <subcellularLocation>
        <location evidence="1">Cytoplasm</location>
    </subcellularLocation>
</comment>
<dbReference type="GeneID" id="34222464"/>
<evidence type="ECO:0000313" key="8">
    <source>
        <dbReference type="EMBL" id="AIF65411.1"/>
    </source>
</evidence>
<organism evidence="8 9">
    <name type="scientific">Terribacillus saccharophilus</name>
    <dbReference type="NCBI Taxonomy" id="361277"/>
    <lineage>
        <taxon>Bacteria</taxon>
        <taxon>Bacillati</taxon>
        <taxon>Bacillota</taxon>
        <taxon>Bacilli</taxon>
        <taxon>Bacillales</taxon>
        <taxon>Bacillaceae</taxon>
        <taxon>Terribacillus</taxon>
    </lineage>
</organism>
<dbReference type="NCBIfam" id="NF008183">
    <property type="entry name" value="PRK10933.1"/>
    <property type="match status" value="1"/>
</dbReference>
<dbReference type="PANTHER" id="PTHR10357">
    <property type="entry name" value="ALPHA-AMYLASE FAMILY MEMBER"/>
    <property type="match status" value="1"/>
</dbReference>
<dbReference type="InterPro" id="IPR012769">
    <property type="entry name" value="Trehalose_TreC"/>
</dbReference>
<reference evidence="8 9" key="1">
    <citation type="submission" date="2014-07" db="EMBL/GenBank/DDBJ databases">
        <title>Complete genome sequence of a moderately halophilic bacterium Terribacillus aidingensis MP602, isolated from Cryptomeria fortunei in Tianmu mountain in China.</title>
        <authorList>
            <person name="Wang Y."/>
            <person name="Lu P."/>
            <person name="Zhang L."/>
        </authorList>
    </citation>
    <scope>NUCLEOTIDE SEQUENCE [LARGE SCALE GENOMIC DNA]</scope>
    <source>
        <strain evidence="8 9">MP602</strain>
    </source>
</reference>
<evidence type="ECO:0000256" key="4">
    <source>
        <dbReference type="ARBA" id="ARBA00022801"/>
    </source>
</evidence>
<keyword evidence="4 8" id="KW-0378">Hydrolase</keyword>
<dbReference type="Gene3D" id="3.90.400.10">
    <property type="entry name" value="Oligo-1,6-glucosidase, Domain 2"/>
    <property type="match status" value="1"/>
</dbReference>
<dbReference type="HOGENOM" id="CLU_006462_1_2_9"/>
<evidence type="ECO:0000256" key="6">
    <source>
        <dbReference type="NCBIfam" id="TIGR02403"/>
    </source>
</evidence>
<dbReference type="OrthoDB" id="9805159at2"/>
<name>A0A075LGK9_9BACI</name>
<protein>
    <recommendedName>
        <fullName evidence="6">Alpha,alpha-phosphotrehalase</fullName>
        <ecNumber evidence="6">3.2.1.93</ecNumber>
    </recommendedName>
</protein>
<sequence>MSEPWWKRSTVYQIYPKSFHDTKGTGTGDLQGIIEKLDYLKELGVDMVWLTPIYRSPQHDNGYDISNYYEIEPAYGTMEDVERLIEELHDRDMKLMMDIVINHTSTDHEWFRQAKSSKDNPYRDYYIWRDSQDGAEPNNWVSKFGGGAWGLEEHTNQYYLHLFDKTQADLNWENEKVRKDLFKMMNFWAEKGLDGFRLDVINLVSKVQSFPNDQNAPDGQYGKEYYTDGPRIHEYMHEMNQEVFTPHSLVTVGEMSSTSLAACQQYTKPDAQELSMTFNFHHLKVDYDNGMKWTDGKLEFIKLKQILSDWQIGMHEVGGWNALFWCNHDQPRIVSRFGDDGQYWKESAKMLATVLHMMQGTPYIYQGEEIGMTDPKFSSIEDYKDVETHNAFQALKEEGMDSEQALQIIQRRSRDNSRTPMQWNEGHNAGFTNGKPWLAVASNYEAINVEKALQDEDSIFYHYQKLIRLRKEYAIITHGDYEPICMDDERLFCYERKWNGEKLLVVANFFGETAEFSYPKEHIAKAEILLSNYEDSPSDYRKIRLRPFEAVIYHIKA</sequence>
<comment type="similarity">
    <text evidence="2">Belongs to the glycosyl hydrolase 13 family.</text>
</comment>
<dbReference type="AlphaFoldDB" id="A0A075LGK9"/>
<dbReference type="SMART" id="SM00642">
    <property type="entry name" value="Aamy"/>
    <property type="match status" value="1"/>
</dbReference>
<dbReference type="InterPro" id="IPR045857">
    <property type="entry name" value="O16G_dom_2"/>
</dbReference>
<dbReference type="InterPro" id="IPR017853">
    <property type="entry name" value="GH"/>
</dbReference>
<dbReference type="Proteomes" id="UP000027980">
    <property type="component" value="Chromosome"/>
</dbReference>
<gene>
    <name evidence="8" type="ORF">GZ22_01210</name>
</gene>
<dbReference type="EC" id="3.2.1.93" evidence="6"/>
<dbReference type="FunFam" id="3.90.400.10:FF:000002">
    <property type="entry name" value="Sucrose isomerase"/>
    <property type="match status" value="1"/>
</dbReference>
<dbReference type="EMBL" id="CP008876">
    <property type="protein sequence ID" value="AIF65411.1"/>
    <property type="molecule type" value="Genomic_DNA"/>
</dbReference>
<dbReference type="Gene3D" id="3.20.20.80">
    <property type="entry name" value="Glycosidases"/>
    <property type="match status" value="1"/>
</dbReference>
<dbReference type="InterPro" id="IPR013780">
    <property type="entry name" value="Glyco_hydro_b"/>
</dbReference>
<evidence type="ECO:0000313" key="9">
    <source>
        <dbReference type="Proteomes" id="UP000027980"/>
    </source>
</evidence>
<dbReference type="FunFam" id="2.60.40.1180:FF:000007">
    <property type="entry name" value="Sucrose isomerase"/>
    <property type="match status" value="1"/>
</dbReference>
<dbReference type="SUPFAM" id="SSF51445">
    <property type="entry name" value="(Trans)glycosidases"/>
    <property type="match status" value="1"/>
</dbReference>
<dbReference type="NCBIfam" id="TIGR02403">
    <property type="entry name" value="trehalose_treC"/>
    <property type="match status" value="1"/>
</dbReference>
<dbReference type="FunFam" id="3.20.20.80:FF:000014">
    <property type="entry name" value="Alpha,alpha-phosphotrehalase"/>
    <property type="match status" value="1"/>
</dbReference>
<dbReference type="CDD" id="cd11333">
    <property type="entry name" value="AmyAc_SI_OligoGlu_DGase"/>
    <property type="match status" value="1"/>
</dbReference>
<dbReference type="GO" id="GO:0008788">
    <property type="term" value="F:alpha,alpha-phosphotrehalase activity"/>
    <property type="evidence" value="ECO:0007669"/>
    <property type="project" value="UniProtKB-UniRule"/>
</dbReference>
<dbReference type="Gene3D" id="2.60.40.1180">
    <property type="entry name" value="Golgi alpha-mannosidase II"/>
    <property type="match status" value="1"/>
</dbReference>
<dbReference type="PANTHER" id="PTHR10357:SF217">
    <property type="entry name" value="TREHALOSE-6-PHOSPHATE HYDROLASE"/>
    <property type="match status" value="1"/>
</dbReference>
<dbReference type="InterPro" id="IPR056300">
    <property type="entry name" value="SusG-like_C"/>
</dbReference>
<evidence type="ECO:0000256" key="2">
    <source>
        <dbReference type="ARBA" id="ARBA00008061"/>
    </source>
</evidence>
<evidence type="ECO:0000256" key="5">
    <source>
        <dbReference type="ARBA" id="ARBA00023295"/>
    </source>
</evidence>
<dbReference type="KEGG" id="tap:GZ22_01210"/>
<accession>A0A075LGK9</accession>
<dbReference type="GO" id="GO:0004556">
    <property type="term" value="F:alpha-amylase activity"/>
    <property type="evidence" value="ECO:0007669"/>
    <property type="project" value="TreeGrafter"/>
</dbReference>
<evidence type="ECO:0000259" key="7">
    <source>
        <dbReference type="SMART" id="SM00642"/>
    </source>
</evidence>